<evidence type="ECO:0000313" key="2">
    <source>
        <dbReference type="Proteomes" id="UP001207654"/>
    </source>
</evidence>
<dbReference type="Pfam" id="PF07813">
    <property type="entry name" value="LTXXQ"/>
    <property type="match status" value="1"/>
</dbReference>
<organism evidence="1 2">
    <name type="scientific">Archangium lansingense</name>
    <dbReference type="NCBI Taxonomy" id="2995310"/>
    <lineage>
        <taxon>Bacteria</taxon>
        <taxon>Pseudomonadati</taxon>
        <taxon>Myxococcota</taxon>
        <taxon>Myxococcia</taxon>
        <taxon>Myxococcales</taxon>
        <taxon>Cystobacterineae</taxon>
        <taxon>Archangiaceae</taxon>
        <taxon>Archangium</taxon>
    </lineage>
</organism>
<accession>A0ABT4AHR6</accession>
<comment type="caution">
    <text evidence="1">The sequence shown here is derived from an EMBL/GenBank/DDBJ whole genome shotgun (WGS) entry which is preliminary data.</text>
</comment>
<protein>
    <submittedName>
        <fullName evidence="1">Spy/CpxP family protein refolding chaperone</fullName>
    </submittedName>
</protein>
<dbReference type="Proteomes" id="UP001207654">
    <property type="component" value="Unassembled WGS sequence"/>
</dbReference>
<proteinExistence type="predicted"/>
<sequence length="154" mass="17298">MTTKNKLLVAGSAVLAFVLLTGFRGGHFGGGHFGGPRDPERVKQMISWRLDDRLEELNATEDQKQAIHGLKDSLFEDGKRLFEENKGARTQMLDQWESANPDSRAVHSMVDARVDAFRAFAHKVADAALEAHRILTPEQRQQVTGHVREHMNAR</sequence>
<dbReference type="Gene3D" id="1.20.120.1490">
    <property type="match status" value="1"/>
</dbReference>
<gene>
    <name evidence="1" type="ORF">OV287_42900</name>
</gene>
<evidence type="ECO:0000313" key="1">
    <source>
        <dbReference type="EMBL" id="MCY1081222.1"/>
    </source>
</evidence>
<keyword evidence="2" id="KW-1185">Reference proteome</keyword>
<name>A0ABT4AHR6_9BACT</name>
<dbReference type="InterPro" id="IPR012899">
    <property type="entry name" value="LTXXQ"/>
</dbReference>
<dbReference type="RefSeq" id="WP_267539827.1">
    <property type="nucleotide sequence ID" value="NZ_JAPNKA010000001.1"/>
</dbReference>
<reference evidence="1 2" key="1">
    <citation type="submission" date="2022-11" db="EMBL/GenBank/DDBJ databases">
        <title>Minimal conservation of predation-associated metabolite biosynthetic gene clusters underscores biosynthetic potential of Myxococcota including descriptions for ten novel species: Archangium lansinium sp. nov., Myxococcus landrumus sp. nov., Nannocystis bai.</title>
        <authorList>
            <person name="Ahearne A."/>
            <person name="Stevens C."/>
            <person name="Phillips K."/>
        </authorList>
    </citation>
    <scope>NUCLEOTIDE SEQUENCE [LARGE SCALE GENOMIC DNA]</scope>
    <source>
        <strain evidence="1 2">MIWBW</strain>
    </source>
</reference>
<dbReference type="EMBL" id="JAPNKA010000001">
    <property type="protein sequence ID" value="MCY1081222.1"/>
    <property type="molecule type" value="Genomic_DNA"/>
</dbReference>